<accession>A0ABR4T079</accession>
<keyword evidence="3" id="KW-1185">Reference proteome</keyword>
<evidence type="ECO:0000313" key="3">
    <source>
        <dbReference type="Proteomes" id="UP000027632"/>
    </source>
</evidence>
<dbReference type="EMBL" id="JJMG01000153">
    <property type="protein sequence ID" value="KEG40391.1"/>
    <property type="molecule type" value="Genomic_DNA"/>
</dbReference>
<proteinExistence type="predicted"/>
<organism evidence="2 3">
    <name type="scientific">Streptomyces griseorubens</name>
    <dbReference type="NCBI Taxonomy" id="66897"/>
    <lineage>
        <taxon>Bacteria</taxon>
        <taxon>Bacillati</taxon>
        <taxon>Actinomycetota</taxon>
        <taxon>Actinomycetes</taxon>
        <taxon>Kitasatosporales</taxon>
        <taxon>Streptomycetaceae</taxon>
        <taxon>Streptomyces</taxon>
        <taxon>Streptomyces althioticus group</taxon>
    </lineage>
</organism>
<dbReference type="Proteomes" id="UP000027632">
    <property type="component" value="Unassembled WGS sequence"/>
</dbReference>
<sequence>MPGDRLHNPFHDRSHHTLVRDTHRLTERQRGPLHPRPRMGLGAGPRRLLTARLRRPRLGRPRIGPGHGLRDRPGVRPRAPLALQRVSSRAQGAPGRLLGLRPVGPGHTSVAARREAVQHGSDAPGVHPHHPGGRAVRGLGPLPEQDAQDEHRPRHQRQPHRTPAGRGAHHARGGPGQGCC</sequence>
<reference evidence="2 3" key="1">
    <citation type="submission" date="2014-04" db="EMBL/GenBank/DDBJ databases">
        <title>Draft genome sequence of the novel Streptomyces griseorubens JSD-1 playing a role in carbon and nitrogen cycle.</title>
        <authorList>
            <consortium name="Shanghai Jiao Tong University"/>
            <person name="Feng H."/>
            <person name="Sun Y."/>
            <person name="Zhi Y."/>
            <person name="Mao L."/>
            <person name="Luo Y."/>
            <person name="Wei X."/>
            <person name="Zhou P."/>
        </authorList>
    </citation>
    <scope>NUCLEOTIDE SEQUENCE [LARGE SCALE GENOMIC DNA]</scope>
    <source>
        <strain evidence="2 3">JSD-1</strain>
    </source>
</reference>
<evidence type="ECO:0000313" key="2">
    <source>
        <dbReference type="EMBL" id="KEG40391.1"/>
    </source>
</evidence>
<comment type="caution">
    <text evidence="2">The sequence shown here is derived from an EMBL/GenBank/DDBJ whole genome shotgun (WGS) entry which is preliminary data.</text>
</comment>
<name>A0ABR4T079_9ACTN</name>
<feature type="region of interest" description="Disordered" evidence="1">
    <location>
        <begin position="115"/>
        <end position="180"/>
    </location>
</feature>
<protein>
    <submittedName>
        <fullName evidence="2">Uncharacterized protein</fullName>
    </submittedName>
</protein>
<evidence type="ECO:0000256" key="1">
    <source>
        <dbReference type="SAM" id="MobiDB-lite"/>
    </source>
</evidence>
<feature type="region of interest" description="Disordered" evidence="1">
    <location>
        <begin position="54"/>
        <end position="77"/>
    </location>
</feature>
<gene>
    <name evidence="2" type="ORF">DJ64_09170</name>
</gene>